<proteinExistence type="predicted"/>
<dbReference type="EMBL" id="BAAAQD010000016">
    <property type="protein sequence ID" value="GAA1541096.1"/>
    <property type="molecule type" value="Genomic_DNA"/>
</dbReference>
<accession>A0ABP4MBD8</accession>
<reference evidence="2" key="1">
    <citation type="journal article" date="2019" name="Int. J. Syst. Evol. Microbiol.">
        <title>The Global Catalogue of Microorganisms (GCM) 10K type strain sequencing project: providing services to taxonomists for standard genome sequencing and annotation.</title>
        <authorList>
            <consortium name="The Broad Institute Genomics Platform"/>
            <consortium name="The Broad Institute Genome Sequencing Center for Infectious Disease"/>
            <person name="Wu L."/>
            <person name="Ma J."/>
        </authorList>
    </citation>
    <scope>NUCLEOTIDE SEQUENCE [LARGE SCALE GENOMIC DNA]</scope>
    <source>
        <strain evidence="2">JCM 15933</strain>
    </source>
</reference>
<dbReference type="Proteomes" id="UP001501470">
    <property type="component" value="Unassembled WGS sequence"/>
</dbReference>
<protein>
    <submittedName>
        <fullName evidence="1">Uncharacterized protein</fullName>
    </submittedName>
</protein>
<organism evidence="1 2">
    <name type="scientific">Dactylosporangium maewongense</name>
    <dbReference type="NCBI Taxonomy" id="634393"/>
    <lineage>
        <taxon>Bacteria</taxon>
        <taxon>Bacillati</taxon>
        <taxon>Actinomycetota</taxon>
        <taxon>Actinomycetes</taxon>
        <taxon>Micromonosporales</taxon>
        <taxon>Micromonosporaceae</taxon>
        <taxon>Dactylosporangium</taxon>
    </lineage>
</organism>
<sequence length="158" mass="16796">MRTEIAQVLADLGESLLLHRVAGGAGSRALYLLRSLADLDHALRAGKPSDSYTVFVRPELSYRGQASSALLELALAQLVGDAELVFGVLAADGPELRDDMVAWAPDPDAVADLVDWFAEHDGATIAFGPYPPFCSDDPAVNLQGYLPDPDGTIRVGAY</sequence>
<evidence type="ECO:0000313" key="1">
    <source>
        <dbReference type="EMBL" id="GAA1541096.1"/>
    </source>
</evidence>
<evidence type="ECO:0000313" key="2">
    <source>
        <dbReference type="Proteomes" id="UP001501470"/>
    </source>
</evidence>
<name>A0ABP4MBD8_9ACTN</name>
<gene>
    <name evidence="1" type="ORF">GCM10009827_070650</name>
</gene>
<comment type="caution">
    <text evidence="1">The sequence shown here is derived from an EMBL/GenBank/DDBJ whole genome shotgun (WGS) entry which is preliminary data.</text>
</comment>
<keyword evidence="2" id="KW-1185">Reference proteome</keyword>